<evidence type="ECO:0000256" key="1">
    <source>
        <dbReference type="SAM" id="SignalP"/>
    </source>
</evidence>
<dbReference type="RefSeq" id="WP_271927061.1">
    <property type="nucleotide sequence ID" value="NZ_JAQNDO010000001.1"/>
</dbReference>
<keyword evidence="1" id="KW-0732">Signal</keyword>
<gene>
    <name evidence="2" type="ORF">POL67_43225</name>
</gene>
<dbReference type="Proteomes" id="UP001221411">
    <property type="component" value="Unassembled WGS sequence"/>
</dbReference>
<organism evidence="2 3">
    <name type="scientific">Polyangium mundeleinium</name>
    <dbReference type="NCBI Taxonomy" id="2995306"/>
    <lineage>
        <taxon>Bacteria</taxon>
        <taxon>Pseudomonadati</taxon>
        <taxon>Myxococcota</taxon>
        <taxon>Polyangia</taxon>
        <taxon>Polyangiales</taxon>
        <taxon>Polyangiaceae</taxon>
        <taxon>Polyangium</taxon>
    </lineage>
</organism>
<protein>
    <recommendedName>
        <fullName evidence="4">Lipoprotein</fullName>
    </recommendedName>
</protein>
<evidence type="ECO:0000313" key="2">
    <source>
        <dbReference type="EMBL" id="MDC0748219.1"/>
    </source>
</evidence>
<accession>A0ABT5F294</accession>
<comment type="caution">
    <text evidence="2">The sequence shown here is derived from an EMBL/GenBank/DDBJ whole genome shotgun (WGS) entry which is preliminary data.</text>
</comment>
<dbReference type="PROSITE" id="PS51257">
    <property type="entry name" value="PROKAR_LIPOPROTEIN"/>
    <property type="match status" value="1"/>
</dbReference>
<keyword evidence="3" id="KW-1185">Reference proteome</keyword>
<reference evidence="2 3" key="1">
    <citation type="submission" date="2022-11" db="EMBL/GenBank/DDBJ databases">
        <title>Minimal conservation of predation-associated metabolite biosynthetic gene clusters underscores biosynthetic potential of Myxococcota including descriptions for ten novel species: Archangium lansinium sp. nov., Myxococcus landrumus sp. nov., Nannocystis bai.</title>
        <authorList>
            <person name="Ahearne A."/>
            <person name="Stevens C."/>
            <person name="Dowd S."/>
        </authorList>
    </citation>
    <scope>NUCLEOTIDE SEQUENCE [LARGE SCALE GENOMIC DNA]</scope>
    <source>
        <strain evidence="2 3">RJM3</strain>
    </source>
</reference>
<feature type="signal peptide" evidence="1">
    <location>
        <begin position="1"/>
        <end position="18"/>
    </location>
</feature>
<proteinExistence type="predicted"/>
<dbReference type="EMBL" id="JAQNDO010000001">
    <property type="protein sequence ID" value="MDC0748219.1"/>
    <property type="molecule type" value="Genomic_DNA"/>
</dbReference>
<evidence type="ECO:0008006" key="4">
    <source>
        <dbReference type="Google" id="ProtNLM"/>
    </source>
</evidence>
<sequence>MPLRTARFFLFLLAPAFAAGCFLGKDLKEVLAEHRAPVEAKLANVKALREQARALPVVSSDAVHIAGGPAPVVAWGSGIAGVNASVVYLEDLDNLAELGNVPHRVPASGKINRCASVLATHREPYDAAYPQSAPPTMSSYRADEVLDLCQALRYLLVIRSIAFVEPSAPRTSTACSLFDAGAGDGGAGDAGASDAGADDAGTCHRFDGGYLKAEVLVFDVESGSHLGGFGFVAENSAAVDVTDDRTNVKGALAGNFQRNIEEALKAAARKALPGLPTED</sequence>
<name>A0ABT5F294_9BACT</name>
<feature type="chain" id="PRO_5045053727" description="Lipoprotein" evidence="1">
    <location>
        <begin position="19"/>
        <end position="279"/>
    </location>
</feature>
<evidence type="ECO:0000313" key="3">
    <source>
        <dbReference type="Proteomes" id="UP001221411"/>
    </source>
</evidence>